<proteinExistence type="predicted"/>
<organism evidence="2 3">
    <name type="scientific">Cystobacter fuscus (strain ATCC 25194 / DSM 2262 / NBRC 100088 / M29)</name>
    <dbReference type="NCBI Taxonomy" id="1242864"/>
    <lineage>
        <taxon>Bacteria</taxon>
        <taxon>Pseudomonadati</taxon>
        <taxon>Myxococcota</taxon>
        <taxon>Myxococcia</taxon>
        <taxon>Myxococcales</taxon>
        <taxon>Cystobacterineae</taxon>
        <taxon>Archangiaceae</taxon>
        <taxon>Cystobacter</taxon>
    </lineage>
</organism>
<evidence type="ECO:0000313" key="3">
    <source>
        <dbReference type="Proteomes" id="UP000011682"/>
    </source>
</evidence>
<evidence type="ECO:0000256" key="1">
    <source>
        <dbReference type="SAM" id="MobiDB-lite"/>
    </source>
</evidence>
<dbReference type="AlphaFoldDB" id="S9NSF3"/>
<name>S9NSF3_CYSF2</name>
<protein>
    <submittedName>
        <fullName evidence="2">Uncharacterized protein</fullName>
    </submittedName>
</protein>
<reference evidence="2" key="1">
    <citation type="submission" date="2013-05" db="EMBL/GenBank/DDBJ databases">
        <title>Genome assembly of Cystobacter fuscus DSM 2262.</title>
        <authorList>
            <person name="Sharma G."/>
            <person name="Khatri I."/>
            <person name="Kaur C."/>
            <person name="Mayilraj S."/>
            <person name="Subramanian S."/>
        </authorList>
    </citation>
    <scope>NUCLEOTIDE SEQUENCE [LARGE SCALE GENOMIC DNA]</scope>
    <source>
        <strain evidence="2">DSM 2262</strain>
    </source>
</reference>
<feature type="compositionally biased region" description="Basic and acidic residues" evidence="1">
    <location>
        <begin position="85"/>
        <end position="95"/>
    </location>
</feature>
<accession>S9NSF3</accession>
<dbReference type="EMBL" id="ANAH02000074">
    <property type="protein sequence ID" value="EPX55040.1"/>
    <property type="molecule type" value="Genomic_DNA"/>
</dbReference>
<evidence type="ECO:0000313" key="2">
    <source>
        <dbReference type="EMBL" id="EPX55040.1"/>
    </source>
</evidence>
<gene>
    <name evidence="2" type="ORF">D187_009546</name>
</gene>
<sequence length="108" mass="11251">MGGGVLGHRLLGAELVLVPVGGDLRLGGRGRGRASGPVRDAALRGTRRAGRLARSRRGVCCLRGPVVDGANGHSGLRDSASASVQRDKLVKKPSQDTRLQARMPPPAR</sequence>
<feature type="region of interest" description="Disordered" evidence="1">
    <location>
        <begin position="66"/>
        <end position="108"/>
    </location>
</feature>
<dbReference type="Proteomes" id="UP000011682">
    <property type="component" value="Unassembled WGS sequence"/>
</dbReference>
<keyword evidence="3" id="KW-1185">Reference proteome</keyword>
<comment type="caution">
    <text evidence="2">The sequence shown here is derived from an EMBL/GenBank/DDBJ whole genome shotgun (WGS) entry which is preliminary data.</text>
</comment>